<dbReference type="EMBL" id="CP069029">
    <property type="protein sequence ID" value="QRC97771.1"/>
    <property type="molecule type" value="Genomic_DNA"/>
</dbReference>
<keyword evidence="3" id="KW-0964">Secreted</keyword>
<comment type="similarity">
    <text evidence="2 8">Belongs to the type-B carboxylesterase/lipase family.</text>
</comment>
<feature type="domain" description="Carboxylesterase type B" evidence="9">
    <location>
        <begin position="30"/>
        <end position="547"/>
    </location>
</feature>
<evidence type="ECO:0000256" key="7">
    <source>
        <dbReference type="ARBA" id="ARBA00023180"/>
    </source>
</evidence>
<dbReference type="EC" id="3.1.1.-" evidence="8"/>
<dbReference type="FunFam" id="3.40.50.1820:FF:000213">
    <property type="entry name" value="Carboxylic ester hydrolase"/>
    <property type="match status" value="1"/>
</dbReference>
<keyword evidence="4" id="KW-0732">Signal</keyword>
<keyword evidence="11" id="KW-1185">Reference proteome</keyword>
<evidence type="ECO:0000256" key="4">
    <source>
        <dbReference type="ARBA" id="ARBA00022729"/>
    </source>
</evidence>
<evidence type="ECO:0000259" key="9">
    <source>
        <dbReference type="Pfam" id="PF00135"/>
    </source>
</evidence>
<keyword evidence="6" id="KW-0443">Lipid metabolism</keyword>
<protein>
    <recommendedName>
        <fullName evidence="8">Carboxylic ester hydrolase</fullName>
        <ecNumber evidence="8">3.1.1.-</ecNumber>
    </recommendedName>
</protein>
<evidence type="ECO:0000256" key="2">
    <source>
        <dbReference type="ARBA" id="ARBA00005964"/>
    </source>
</evidence>
<dbReference type="VEuPathDB" id="FungiDB:JI435_084700"/>
<dbReference type="OMA" id="LHWPLYN"/>
<dbReference type="Proteomes" id="UP000663193">
    <property type="component" value="Chromosome 7"/>
</dbReference>
<evidence type="ECO:0000256" key="8">
    <source>
        <dbReference type="RuleBase" id="RU361235"/>
    </source>
</evidence>
<dbReference type="PANTHER" id="PTHR43918">
    <property type="entry name" value="ACETYLCHOLINESTERASE"/>
    <property type="match status" value="1"/>
</dbReference>
<evidence type="ECO:0000256" key="3">
    <source>
        <dbReference type="ARBA" id="ARBA00022525"/>
    </source>
</evidence>
<dbReference type="GO" id="GO:0005576">
    <property type="term" value="C:extracellular region"/>
    <property type="evidence" value="ECO:0007669"/>
    <property type="project" value="UniProtKB-SubCell"/>
</dbReference>
<keyword evidence="5 8" id="KW-0378">Hydrolase</keyword>
<dbReference type="SUPFAM" id="SSF53474">
    <property type="entry name" value="alpha/beta-Hydrolases"/>
    <property type="match status" value="1"/>
</dbReference>
<evidence type="ECO:0000256" key="5">
    <source>
        <dbReference type="ARBA" id="ARBA00022801"/>
    </source>
</evidence>
<dbReference type="OrthoDB" id="408631at2759"/>
<comment type="subcellular location">
    <subcellularLocation>
        <location evidence="1">Secreted</location>
    </subcellularLocation>
</comment>
<gene>
    <name evidence="10" type="ORF">JI435_084700</name>
</gene>
<dbReference type="Gene3D" id="3.40.50.1820">
    <property type="entry name" value="alpha/beta hydrolase"/>
    <property type="match status" value="1"/>
</dbReference>
<evidence type="ECO:0000256" key="6">
    <source>
        <dbReference type="ARBA" id="ARBA00023098"/>
    </source>
</evidence>
<reference evidence="11" key="1">
    <citation type="journal article" date="2021" name="BMC Genomics">
        <title>Chromosome-level genome assembly and manually-curated proteome of model necrotroph Parastagonospora nodorum Sn15 reveals a genome-wide trove of candidate effector homologs, and redundancy of virulence-related functions within an accessory chromosome.</title>
        <authorList>
            <person name="Bertazzoni S."/>
            <person name="Jones D.A.B."/>
            <person name="Phan H.T."/>
            <person name="Tan K.-C."/>
            <person name="Hane J.K."/>
        </authorList>
    </citation>
    <scope>NUCLEOTIDE SEQUENCE [LARGE SCALE GENOMIC DNA]</scope>
    <source>
        <strain evidence="11">SN15 / ATCC MYA-4574 / FGSC 10173)</strain>
    </source>
</reference>
<evidence type="ECO:0000313" key="11">
    <source>
        <dbReference type="Proteomes" id="UP000663193"/>
    </source>
</evidence>
<dbReference type="PANTHER" id="PTHR43918:SF4">
    <property type="entry name" value="CARBOXYLIC ESTER HYDROLASE"/>
    <property type="match status" value="1"/>
</dbReference>
<keyword evidence="7" id="KW-0325">Glycoprotein</keyword>
<evidence type="ECO:0000256" key="1">
    <source>
        <dbReference type="ARBA" id="ARBA00004613"/>
    </source>
</evidence>
<dbReference type="InterPro" id="IPR019826">
    <property type="entry name" value="Carboxylesterase_B_AS"/>
</dbReference>
<dbReference type="InterPro" id="IPR029058">
    <property type="entry name" value="AB_hydrolase_fold"/>
</dbReference>
<dbReference type="InterPro" id="IPR050654">
    <property type="entry name" value="AChE-related_enzymes"/>
</dbReference>
<dbReference type="AlphaFoldDB" id="A0A7U2I2T9"/>
<accession>A0A7U2I2T9</accession>
<organism evidence="10 11">
    <name type="scientific">Phaeosphaeria nodorum (strain SN15 / ATCC MYA-4574 / FGSC 10173)</name>
    <name type="common">Glume blotch fungus</name>
    <name type="synonym">Parastagonospora nodorum</name>
    <dbReference type="NCBI Taxonomy" id="321614"/>
    <lineage>
        <taxon>Eukaryota</taxon>
        <taxon>Fungi</taxon>
        <taxon>Dikarya</taxon>
        <taxon>Ascomycota</taxon>
        <taxon>Pezizomycotina</taxon>
        <taxon>Dothideomycetes</taxon>
        <taxon>Pleosporomycetidae</taxon>
        <taxon>Pleosporales</taxon>
        <taxon>Pleosporineae</taxon>
        <taxon>Phaeosphaeriaceae</taxon>
        <taxon>Parastagonospora</taxon>
    </lineage>
</organism>
<dbReference type="PROSITE" id="PS00122">
    <property type="entry name" value="CARBOXYLESTERASE_B_1"/>
    <property type="match status" value="1"/>
</dbReference>
<sequence length="583" mass="63377">MQLFETVNSFLAQFVLNSTTAFLTSSPQSTPLVNVKNGTLAGVHNAAFNQDFFFGIPFATPPVGKHRLQRPEPPQAWNGTRNADVHSPWCAGSSQLVGHLPGFTQSFDSVAPTSEDCLYLDIVRPATALPEQAPLPEQASLPVLVWIHGGGWVTGSGTDPRYNGSFLVQKSVKMETPIIYVSINYRLGTFGFLAGSAIEAAGLTNNGLRDQRQALLWIQENIAAFGGDPDRVTLFGESAGAASIGQQLIAFGGRDDNLFHGAIMQSGFAATAHPLADAPTRENAFQGILNATGCLTSQDSIACLQAVPTEILGLASPPRMILITTNDDFFPELPSKSLEDGHFLKVPIIAGINRNEGTALMAMIIAGLDMSLNTFEEFAALFAGRDFPAAAIRKLWDLYGDEIENPTEAGLGPISPSQAAPLGLEFSRTSLWHGDNLFTFPKRHTNQIWSGFGVPSYSYFFDITPDESFLDPAIYGVPHFAEIAYVFGNAEAVGWEKNPIPQESDKADAAEMMDLISRMWISFTVTGSPNNHNKADVKQRWPEYSNVDPTSAWFKLSGLTTQADTWRQEAMEIYLESAKGSEW</sequence>
<name>A0A7U2I2T9_PHANO</name>
<dbReference type="Pfam" id="PF00135">
    <property type="entry name" value="COesterase"/>
    <property type="match status" value="1"/>
</dbReference>
<evidence type="ECO:0000313" key="10">
    <source>
        <dbReference type="EMBL" id="QRC97771.1"/>
    </source>
</evidence>
<dbReference type="GO" id="GO:0016787">
    <property type="term" value="F:hydrolase activity"/>
    <property type="evidence" value="ECO:0007669"/>
    <property type="project" value="UniProtKB-KW"/>
</dbReference>
<dbReference type="PROSITE" id="PS00941">
    <property type="entry name" value="CARBOXYLESTERASE_B_2"/>
    <property type="match status" value="1"/>
</dbReference>
<dbReference type="InterPro" id="IPR002018">
    <property type="entry name" value="CarbesteraseB"/>
</dbReference>
<dbReference type="InterPro" id="IPR019819">
    <property type="entry name" value="Carboxylesterase_B_CS"/>
</dbReference>
<proteinExistence type="inferred from homology"/>
<dbReference type="GO" id="GO:0006629">
    <property type="term" value="P:lipid metabolic process"/>
    <property type="evidence" value="ECO:0007669"/>
    <property type="project" value="UniProtKB-KW"/>
</dbReference>